<comment type="similarity">
    <text evidence="1">Belongs to the sulfatase family.</text>
</comment>
<reference evidence="7 8" key="1">
    <citation type="submission" date="2020-08" db="EMBL/GenBank/DDBJ databases">
        <title>A Genomic Blueprint of the Chicken Gut Microbiome.</title>
        <authorList>
            <person name="Gilroy R."/>
            <person name="Ravi A."/>
            <person name="Getino M."/>
            <person name="Pursley I."/>
            <person name="Horton D.L."/>
            <person name="Alikhan N.-F."/>
            <person name="Baker D."/>
            <person name="Gharbi K."/>
            <person name="Hall N."/>
            <person name="Watson M."/>
            <person name="Adriaenssens E.M."/>
            <person name="Foster-Nyarko E."/>
            <person name="Jarju S."/>
            <person name="Secka A."/>
            <person name="Antonio M."/>
            <person name="Oren A."/>
            <person name="Chaudhuri R."/>
            <person name="La Ragione R.M."/>
            <person name="Hildebrand F."/>
            <person name="Pallen M.J."/>
        </authorList>
    </citation>
    <scope>NUCLEOTIDE SEQUENCE [LARGE SCALE GENOMIC DNA]</scope>
    <source>
        <strain evidence="7 8">Sa1BUA13</strain>
    </source>
</reference>
<dbReference type="Proteomes" id="UP000658980">
    <property type="component" value="Unassembled WGS sequence"/>
</dbReference>
<name>A0ABR8WG90_9BACL</name>
<comment type="caution">
    <text evidence="7">The sequence shown here is derived from an EMBL/GenBank/DDBJ whole genome shotgun (WGS) entry which is preliminary data.</text>
</comment>
<keyword evidence="4" id="KW-0106">Calcium</keyword>
<evidence type="ECO:0000256" key="2">
    <source>
        <dbReference type="ARBA" id="ARBA00022723"/>
    </source>
</evidence>
<dbReference type="InterPro" id="IPR050738">
    <property type="entry name" value="Sulfatase"/>
</dbReference>
<evidence type="ECO:0000313" key="8">
    <source>
        <dbReference type="Proteomes" id="UP000658980"/>
    </source>
</evidence>
<dbReference type="PANTHER" id="PTHR42693:SF43">
    <property type="entry name" value="BLL2667 PROTEIN"/>
    <property type="match status" value="1"/>
</dbReference>
<dbReference type="InterPro" id="IPR000917">
    <property type="entry name" value="Sulfatase_N"/>
</dbReference>
<accession>A0ABR8WG90</accession>
<dbReference type="PROSITE" id="PS51257">
    <property type="entry name" value="PROKAR_LIPOPROTEIN"/>
    <property type="match status" value="1"/>
</dbReference>
<dbReference type="Pfam" id="PF00884">
    <property type="entry name" value="Sulfatase"/>
    <property type="match status" value="1"/>
</dbReference>
<evidence type="ECO:0000259" key="6">
    <source>
        <dbReference type="Pfam" id="PF00884"/>
    </source>
</evidence>
<evidence type="ECO:0000256" key="3">
    <source>
        <dbReference type="ARBA" id="ARBA00022801"/>
    </source>
</evidence>
<dbReference type="RefSeq" id="WP_191716234.1">
    <property type="nucleotide sequence ID" value="NZ_JACSPU010000005.1"/>
</dbReference>
<feature type="signal peptide" evidence="5">
    <location>
        <begin position="1"/>
        <end position="30"/>
    </location>
</feature>
<evidence type="ECO:0000256" key="1">
    <source>
        <dbReference type="ARBA" id="ARBA00008779"/>
    </source>
</evidence>
<evidence type="ECO:0000256" key="5">
    <source>
        <dbReference type="SAM" id="SignalP"/>
    </source>
</evidence>
<keyword evidence="3" id="KW-0378">Hydrolase</keyword>
<proteinExistence type="inferred from homology"/>
<keyword evidence="5" id="KW-0732">Signal</keyword>
<dbReference type="EMBL" id="JACSPU010000005">
    <property type="protein sequence ID" value="MBD8016067.1"/>
    <property type="molecule type" value="Genomic_DNA"/>
</dbReference>
<dbReference type="InterPro" id="IPR024607">
    <property type="entry name" value="Sulfatase_CS"/>
</dbReference>
<protein>
    <submittedName>
        <fullName evidence="7">Arylsulfatase</fullName>
    </submittedName>
</protein>
<dbReference type="Gene3D" id="3.40.720.10">
    <property type="entry name" value="Alkaline Phosphatase, subunit A"/>
    <property type="match status" value="1"/>
</dbReference>
<dbReference type="CDD" id="cd16025">
    <property type="entry name" value="PAS_like"/>
    <property type="match status" value="1"/>
</dbReference>
<sequence>MGEKKVFSSYLTKLSVFSTVALMASAFTLAGCSTETIVQSSSTKQKVQPVSASKADTNVIYIVMDDTGYSDFGSYGSEINTPNIDRLAENGLRYNNFHATPVCSPSRASMLTGRNNHAVGMGQVANFDFGEEYPNRRGAIVPEAGTIAEVLGENGYINYGLGKWHLAPTTELTPAGPFDNWPLGKGFDRYYGNLEDSSDQYRPEMTEDNSLLPWIEEEGYHYSEDIVEKAQQYIVDQVSVRPDQPFFLNLAFGAQHMPHQVPQEYIDAYDGAYDEGWDVIREQRFEKQKELGIIPEEAKLAPSNLGVIPWDELTEEKKAVYTRFQETYAGFLTHTDEQIGKLLDTLEETEKLDNTLIVLISDNGASSIGGENGSTNQSIAYNTLTESFEDVEKKVDLIGGEYTSSDYPAGWAQVSNTPFGKYKNSTYAGGIRTPMIVHWPNEITAKGEIRDQFVHISDITASVYDALEITPPKTLNGVKQMPVTGTSFVETFNDAKAVTKKKTQYFEMSGNRMIYHEGWKAIAVHTKGQPFEDDVWELYEMEKDFTELNSVADKHPKKVKQLVKLWEKEAKENNVYPLTDHFLNAIANLPPDNLRARKTFVFYPEMSHLSESAAPLTTNRSYDITIPITHSAEDEGVLLALGNDKSGYTLYIKDNKLVYEYNAGTVRYQIVSEKELVAGEIEVQFSYEKTGNNQGIGNLLVNKESAGQAEMTTLPFKTSFEGLDIGQDLYYPVSEAYAELEEFSYTGEIDQVIYEFEEASINTLQ</sequence>
<dbReference type="SUPFAM" id="SSF53649">
    <property type="entry name" value="Alkaline phosphatase-like"/>
    <property type="match status" value="1"/>
</dbReference>
<dbReference type="PANTHER" id="PTHR42693">
    <property type="entry name" value="ARYLSULFATASE FAMILY MEMBER"/>
    <property type="match status" value="1"/>
</dbReference>
<dbReference type="InterPro" id="IPR017850">
    <property type="entry name" value="Alkaline_phosphatase_core_sf"/>
</dbReference>
<dbReference type="PROSITE" id="PS00523">
    <property type="entry name" value="SULFATASE_1"/>
    <property type="match status" value="1"/>
</dbReference>
<evidence type="ECO:0000313" key="7">
    <source>
        <dbReference type="EMBL" id="MBD8016067.1"/>
    </source>
</evidence>
<evidence type="ECO:0000256" key="4">
    <source>
        <dbReference type="ARBA" id="ARBA00022837"/>
    </source>
</evidence>
<organism evidence="7 8">
    <name type="scientific">Planococcus wigleyi</name>
    <dbReference type="NCBI Taxonomy" id="2762216"/>
    <lineage>
        <taxon>Bacteria</taxon>
        <taxon>Bacillati</taxon>
        <taxon>Bacillota</taxon>
        <taxon>Bacilli</taxon>
        <taxon>Bacillales</taxon>
        <taxon>Caryophanaceae</taxon>
        <taxon>Planococcus</taxon>
    </lineage>
</organism>
<dbReference type="Gene3D" id="3.30.1120.10">
    <property type="match status" value="1"/>
</dbReference>
<keyword evidence="8" id="KW-1185">Reference proteome</keyword>
<feature type="domain" description="Sulfatase N-terminal" evidence="6">
    <location>
        <begin position="58"/>
        <end position="468"/>
    </location>
</feature>
<gene>
    <name evidence="7" type="ORF">H9630_14650</name>
</gene>
<keyword evidence="2" id="KW-0479">Metal-binding</keyword>
<feature type="chain" id="PRO_5046266761" evidence="5">
    <location>
        <begin position="31"/>
        <end position="765"/>
    </location>
</feature>